<dbReference type="Proteomes" id="UP000028828">
    <property type="component" value="Unassembled WGS sequence"/>
</dbReference>
<dbReference type="AlphaFoldDB" id="A0A086KV39"/>
<evidence type="ECO:0000256" key="5">
    <source>
        <dbReference type="ARBA" id="ARBA00023136"/>
    </source>
</evidence>
<evidence type="ECO:0000256" key="4">
    <source>
        <dbReference type="ARBA" id="ARBA00022989"/>
    </source>
</evidence>
<evidence type="ECO:0000256" key="1">
    <source>
        <dbReference type="ARBA" id="ARBA00004141"/>
    </source>
</evidence>
<evidence type="ECO:0000256" key="3">
    <source>
        <dbReference type="ARBA" id="ARBA00022692"/>
    </source>
</evidence>
<dbReference type="EMBL" id="AEYI02000536">
    <property type="protein sequence ID" value="KFG48257.1"/>
    <property type="molecule type" value="Genomic_DNA"/>
</dbReference>
<dbReference type="PANTHER" id="PTHR13636">
    <property type="entry name" value="TRANSMEMBRANE PROTEIN 258"/>
    <property type="match status" value="1"/>
</dbReference>
<comment type="subunit">
    <text evidence="6">Component of the oligosaccharyltransferase (OST) complex.</text>
</comment>
<evidence type="ECO:0000256" key="6">
    <source>
        <dbReference type="RuleBase" id="RU367008"/>
    </source>
</evidence>
<accession>A0A086KV39</accession>
<dbReference type="OrthoDB" id="18408at2759"/>
<dbReference type="Pfam" id="PF05251">
    <property type="entry name" value="Ost5"/>
    <property type="match status" value="1"/>
</dbReference>
<keyword evidence="4 6" id="KW-1133">Transmembrane helix</keyword>
<organism evidence="7">
    <name type="scientific">Toxoplasma gondii p89</name>
    <dbReference type="NCBI Taxonomy" id="943119"/>
    <lineage>
        <taxon>Eukaryota</taxon>
        <taxon>Sar</taxon>
        <taxon>Alveolata</taxon>
        <taxon>Apicomplexa</taxon>
        <taxon>Conoidasida</taxon>
        <taxon>Coccidia</taxon>
        <taxon>Eucoccidiorida</taxon>
        <taxon>Eimeriorina</taxon>
        <taxon>Sarcocystidae</taxon>
        <taxon>Toxoplasma</taxon>
    </lineage>
</organism>
<feature type="transmembrane region" description="Helical" evidence="6">
    <location>
        <begin position="64"/>
        <end position="83"/>
    </location>
</feature>
<comment type="caution">
    <text evidence="7">The sequence shown here is derived from an EMBL/GenBank/DDBJ whole genome shotgun (WGS) entry which is preliminary data.</text>
</comment>
<comment type="similarity">
    <text evidence="2 6">Belongs to the OST5 family.</text>
</comment>
<dbReference type="GO" id="GO:0006487">
    <property type="term" value="P:protein N-linked glycosylation"/>
    <property type="evidence" value="ECO:0007669"/>
    <property type="project" value="UniProtKB-UniRule"/>
</dbReference>
<feature type="transmembrane region" description="Helical" evidence="6">
    <location>
        <begin position="95"/>
        <end position="119"/>
    </location>
</feature>
<proteinExistence type="inferred from homology"/>
<reference evidence="7" key="1">
    <citation type="submission" date="2014-03" db="EMBL/GenBank/DDBJ databases">
        <authorList>
            <person name="Sibley D."/>
            <person name="Venepally P."/>
            <person name="Karamycheva S."/>
            <person name="Hadjithomas M."/>
            <person name="Khan A."/>
            <person name="Brunk B."/>
            <person name="Roos D."/>
            <person name="Caler E."/>
            <person name="Lorenzi H."/>
        </authorList>
    </citation>
    <scope>NUCLEOTIDE SEQUENCE [LARGE SCALE GENOMIC DNA]</scope>
    <source>
        <strain evidence="7">P89</strain>
    </source>
</reference>
<comment type="subcellular location">
    <subcellularLocation>
        <location evidence="1 6">Membrane</location>
        <topology evidence="1 6">Multi-pass membrane protein</topology>
    </subcellularLocation>
</comment>
<evidence type="ECO:0000256" key="2">
    <source>
        <dbReference type="ARBA" id="ARBA00009825"/>
    </source>
</evidence>
<dbReference type="InterPro" id="IPR007915">
    <property type="entry name" value="TMEM258/Ost5"/>
</dbReference>
<gene>
    <name evidence="7" type="ORF">TGP89_247980</name>
</gene>
<evidence type="ECO:0000313" key="7">
    <source>
        <dbReference type="EMBL" id="KFG48257.1"/>
    </source>
</evidence>
<dbReference type="VEuPathDB" id="ToxoDB:TGP89_247980"/>
<protein>
    <recommendedName>
        <fullName evidence="6">Dolichyl-diphosphooligosaccharide-protein glycosyltransferase subunit OST5</fullName>
    </recommendedName>
</protein>
<comment type="function">
    <text evidence="6">Subunit of the oligosaccharyl transferase (OST) complex that catalyzes the initial transfer of a defined glycan (Glc(3)Man(9)GlcNAc(2) in eukaryotes) from the lipid carrier dolichol-pyrophosphate to an asparagine residue within an Asn-X-Ser/Thr consensus motif in nascent polypeptide chains, the first step in protein N-glycosylation. N-glycosylation occurs cotranslationally and the complex associates with the Sec61 complex at the channel-forming translocon complex that mediates protein translocation across the endoplasmic reticulum (ER). All subunits are required for a maximal enzyme activity.</text>
</comment>
<name>A0A086KV39_TOXGO</name>
<keyword evidence="3 6" id="KW-0812">Transmembrane</keyword>
<sequence>MRPCAPSLRFSLASTMSLLRRLPLLLAHAAASPASPQAPGSTTEPKFVPTPIFIAPRLFDVISLVLLFLGLVASASFFIYHIRFSPRERSLAKEIVWSAVASVLLGFALSFLLLSSGVYY</sequence>
<keyword evidence="5 6" id="KW-0472">Membrane</keyword>
<dbReference type="GO" id="GO:0008250">
    <property type="term" value="C:oligosaccharyltransferase complex"/>
    <property type="evidence" value="ECO:0007669"/>
    <property type="project" value="UniProtKB-UniRule"/>
</dbReference>